<keyword evidence="1" id="KW-0812">Transmembrane</keyword>
<name>A0A1E3UEL7_9FIRM</name>
<evidence type="ECO:0000256" key="1">
    <source>
        <dbReference type="SAM" id="Phobius"/>
    </source>
</evidence>
<dbReference type="EMBL" id="MEHD01000011">
    <property type="protein sequence ID" value="ODR60327.1"/>
    <property type="molecule type" value="Genomic_DNA"/>
</dbReference>
<reference evidence="3 5" key="1">
    <citation type="submission" date="2016-08" db="EMBL/GenBank/DDBJ databases">
        <title>Characterization of Isolates of Eisenbergiella tayi Derived from Blood Cultures, Using Whole Genome Sequencing.</title>
        <authorList>
            <person name="Bernier A.-M."/>
            <person name="Burdz T."/>
            <person name="Wiebe D."/>
            <person name="Bernard K."/>
        </authorList>
    </citation>
    <scope>NUCLEOTIDE SEQUENCE [LARGE SCALE GENOMIC DNA]</scope>
    <source>
        <strain evidence="3 5">NML120146</strain>
    </source>
</reference>
<protein>
    <submittedName>
        <fullName evidence="2">Uncharacterized protein</fullName>
    </submittedName>
</protein>
<comment type="caution">
    <text evidence="2">The sequence shown here is derived from an EMBL/GenBank/DDBJ whole genome shotgun (WGS) entry which is preliminary data.</text>
</comment>
<evidence type="ECO:0000313" key="3">
    <source>
        <dbReference type="EMBL" id="ODR60327.1"/>
    </source>
</evidence>
<accession>A0A1E3UEL7</accession>
<dbReference type="Proteomes" id="UP000094869">
    <property type="component" value="Unassembled WGS sequence"/>
</dbReference>
<keyword evidence="1" id="KW-1133">Transmembrane helix</keyword>
<evidence type="ECO:0000313" key="4">
    <source>
        <dbReference type="Proteomes" id="UP000094271"/>
    </source>
</evidence>
<dbReference type="EMBL" id="MEHA01000015">
    <property type="protein sequence ID" value="ODR48942.1"/>
    <property type="molecule type" value="Genomic_DNA"/>
</dbReference>
<proteinExistence type="predicted"/>
<reference evidence="2 4" key="2">
    <citation type="submission" date="2016-08" db="EMBL/GenBank/DDBJ databases">
        <authorList>
            <person name="Seilhamer J.J."/>
        </authorList>
    </citation>
    <scope>NUCLEOTIDE SEQUENCE [LARGE SCALE GENOMIC DNA]</scope>
    <source>
        <strain evidence="2 4">NML150140-1</strain>
    </source>
</reference>
<keyword evidence="5" id="KW-1185">Reference proteome</keyword>
<dbReference type="Proteomes" id="UP000094271">
    <property type="component" value="Unassembled WGS sequence"/>
</dbReference>
<gene>
    <name evidence="2" type="ORF">BEI59_19590</name>
    <name evidence="3" type="ORF">BEI63_03825</name>
</gene>
<organism evidence="2 4">
    <name type="scientific">Eisenbergiella tayi</name>
    <dbReference type="NCBI Taxonomy" id="1432052"/>
    <lineage>
        <taxon>Bacteria</taxon>
        <taxon>Bacillati</taxon>
        <taxon>Bacillota</taxon>
        <taxon>Clostridia</taxon>
        <taxon>Lachnospirales</taxon>
        <taxon>Lachnospiraceae</taxon>
        <taxon>Eisenbergiella</taxon>
    </lineage>
</organism>
<evidence type="ECO:0000313" key="2">
    <source>
        <dbReference type="EMBL" id="ODR48942.1"/>
    </source>
</evidence>
<evidence type="ECO:0000313" key="5">
    <source>
        <dbReference type="Proteomes" id="UP000094869"/>
    </source>
</evidence>
<sequence length="81" mass="9031">MAGALRAVPVWGPFPPGGPSCGGFLRLYGGRRGKVVDMFRRKKGVFLTVPFFFAAVKWLKLLTSFVRQRHLGEPQQRKAGQ</sequence>
<dbReference type="AlphaFoldDB" id="A0A1E3UEL7"/>
<keyword evidence="1" id="KW-0472">Membrane</keyword>
<feature type="transmembrane region" description="Helical" evidence="1">
    <location>
        <begin position="44"/>
        <end position="62"/>
    </location>
</feature>